<accession>A0AAN7F189</accession>
<keyword evidence="2" id="KW-1185">Reference proteome</keyword>
<dbReference type="GO" id="GO:0048364">
    <property type="term" value="P:root development"/>
    <property type="evidence" value="ECO:0007669"/>
    <property type="project" value="InterPro"/>
</dbReference>
<organism evidence="1 2">
    <name type="scientific">Quercus rubra</name>
    <name type="common">Northern red oak</name>
    <name type="synonym">Quercus borealis</name>
    <dbReference type="NCBI Taxonomy" id="3512"/>
    <lineage>
        <taxon>Eukaryota</taxon>
        <taxon>Viridiplantae</taxon>
        <taxon>Streptophyta</taxon>
        <taxon>Embryophyta</taxon>
        <taxon>Tracheophyta</taxon>
        <taxon>Spermatophyta</taxon>
        <taxon>Magnoliopsida</taxon>
        <taxon>eudicotyledons</taxon>
        <taxon>Gunneridae</taxon>
        <taxon>Pentapetalae</taxon>
        <taxon>rosids</taxon>
        <taxon>fabids</taxon>
        <taxon>Fagales</taxon>
        <taxon>Fagaceae</taxon>
        <taxon>Quercus</taxon>
    </lineage>
</organism>
<dbReference type="AlphaFoldDB" id="A0AAN7F189"/>
<comment type="caution">
    <text evidence="1">The sequence shown here is derived from an EMBL/GenBank/DDBJ whole genome shotgun (WGS) entry which is preliminary data.</text>
</comment>
<evidence type="ECO:0008006" key="3">
    <source>
        <dbReference type="Google" id="ProtNLM"/>
    </source>
</evidence>
<dbReference type="GO" id="GO:0048367">
    <property type="term" value="P:shoot system development"/>
    <property type="evidence" value="ECO:0007669"/>
    <property type="project" value="InterPro"/>
</dbReference>
<dbReference type="InterPro" id="IPR004320">
    <property type="entry name" value="BPS1_pln"/>
</dbReference>
<dbReference type="EMBL" id="JAXUIC010000006">
    <property type="protein sequence ID" value="KAK4583772.1"/>
    <property type="molecule type" value="Genomic_DNA"/>
</dbReference>
<dbReference type="Pfam" id="PF03087">
    <property type="entry name" value="BPS1"/>
    <property type="match status" value="1"/>
</dbReference>
<dbReference type="PANTHER" id="PTHR33070">
    <property type="entry name" value="OS06G0725500 PROTEIN"/>
    <property type="match status" value="1"/>
</dbReference>
<proteinExistence type="predicted"/>
<evidence type="ECO:0000313" key="2">
    <source>
        <dbReference type="Proteomes" id="UP001324115"/>
    </source>
</evidence>
<name>A0AAN7F189_QUERU</name>
<protein>
    <recommendedName>
        <fullName evidence="3">DUF241 domain protein</fullName>
    </recommendedName>
</protein>
<sequence length="307" mass="34579">MMKKTTIAAFSSKASIRSISLPARSHPTTLRVEEELNKIKSWEASSSSKVETIGVGLLGLSELYRCIEELLNLPLTQQLLAQHQHQKWFNDLLLESSLMYLDICGNTRDAILLMQETIQELQSGLRRIKVGDLSIESIVTTYNCSRRKMRKEIARSLASLKPLGNEIEAFPMLNLDHHLSAVVRVLNETSLITSSIFHSFLLFLSVPMLKPKPSRWSLVSKLVQKGVHELASKDQHENMNELEGVDLALNSLLMHNSSKDIQTQKIKSAQIKLDALDVSLKGLENGLECLFRHLIQTRVFGLNIISQ</sequence>
<reference evidence="1 2" key="1">
    <citation type="journal article" date="2023" name="G3 (Bethesda)">
        <title>A haplotype-resolved chromosome-scale genome for Quercus rubra L. provides insights into the genetics of adaptive traits for red oak species.</title>
        <authorList>
            <person name="Kapoor B."/>
            <person name="Jenkins J."/>
            <person name="Schmutz J."/>
            <person name="Zhebentyayeva T."/>
            <person name="Kuelheim C."/>
            <person name="Coggeshall M."/>
            <person name="Heim C."/>
            <person name="Lasky J.R."/>
            <person name="Leites L."/>
            <person name="Islam-Faridi N."/>
            <person name="Romero-Severson J."/>
            <person name="DeLeo V.L."/>
            <person name="Lucas S.M."/>
            <person name="Lazic D."/>
            <person name="Gailing O."/>
            <person name="Carlson J."/>
            <person name="Staton M."/>
        </authorList>
    </citation>
    <scope>NUCLEOTIDE SEQUENCE [LARGE SCALE GENOMIC DNA]</scope>
    <source>
        <strain evidence="1">Pseudo-F2</strain>
    </source>
</reference>
<evidence type="ECO:0000313" key="1">
    <source>
        <dbReference type="EMBL" id="KAK4583772.1"/>
    </source>
</evidence>
<gene>
    <name evidence="1" type="ORF">RGQ29_021766</name>
</gene>
<dbReference type="PANTHER" id="PTHR33070:SF116">
    <property type="entry name" value="DUF241 DOMAIN PROTEIN"/>
    <property type="match status" value="1"/>
</dbReference>
<dbReference type="Proteomes" id="UP001324115">
    <property type="component" value="Unassembled WGS sequence"/>
</dbReference>